<dbReference type="PROSITE" id="PS50297">
    <property type="entry name" value="ANK_REP_REGION"/>
    <property type="match status" value="2"/>
</dbReference>
<comment type="caution">
    <text evidence="4">The sequence shown here is derived from an EMBL/GenBank/DDBJ whole genome shotgun (WGS) entry which is preliminary data.</text>
</comment>
<feature type="repeat" description="ANK" evidence="3">
    <location>
        <begin position="33"/>
        <end position="65"/>
    </location>
</feature>
<protein>
    <submittedName>
        <fullName evidence="4">Ankyrin repeat domain-containing protein</fullName>
    </submittedName>
</protein>
<dbReference type="InterPro" id="IPR036770">
    <property type="entry name" value="Ankyrin_rpt-contain_sf"/>
</dbReference>
<dbReference type="PANTHER" id="PTHR24171">
    <property type="entry name" value="ANKYRIN REPEAT DOMAIN-CONTAINING PROTEIN 39-RELATED"/>
    <property type="match status" value="1"/>
</dbReference>
<dbReference type="PRINTS" id="PR01415">
    <property type="entry name" value="ANKYRIN"/>
</dbReference>
<evidence type="ECO:0000313" key="5">
    <source>
        <dbReference type="Proteomes" id="UP000639396"/>
    </source>
</evidence>
<dbReference type="Pfam" id="PF00023">
    <property type="entry name" value="Ank"/>
    <property type="match status" value="1"/>
</dbReference>
<feature type="repeat" description="ANK" evidence="3">
    <location>
        <begin position="99"/>
        <end position="132"/>
    </location>
</feature>
<keyword evidence="2 3" id="KW-0040">ANK repeat</keyword>
<dbReference type="GO" id="GO:0085020">
    <property type="term" value="P:protein K6-linked ubiquitination"/>
    <property type="evidence" value="ECO:0007669"/>
    <property type="project" value="TreeGrafter"/>
</dbReference>
<dbReference type="SUPFAM" id="SSF48403">
    <property type="entry name" value="Ankyrin repeat"/>
    <property type="match status" value="1"/>
</dbReference>
<feature type="repeat" description="ANK" evidence="3">
    <location>
        <begin position="171"/>
        <end position="198"/>
    </location>
</feature>
<dbReference type="PANTHER" id="PTHR24171:SF8">
    <property type="entry name" value="BRCA1-ASSOCIATED RING DOMAIN PROTEIN 1"/>
    <property type="match status" value="1"/>
</dbReference>
<keyword evidence="5" id="KW-1185">Reference proteome</keyword>
<reference evidence="4" key="1">
    <citation type="submission" date="2020-09" db="EMBL/GenBank/DDBJ databases">
        <title>A novel bacterium of genus Paenibacillus, isolated from South China Sea.</title>
        <authorList>
            <person name="Huang H."/>
            <person name="Mo K."/>
            <person name="Hu Y."/>
        </authorList>
    </citation>
    <scope>NUCLEOTIDE SEQUENCE</scope>
    <source>
        <strain evidence="4">IB182363</strain>
    </source>
</reference>
<dbReference type="SMART" id="SM00248">
    <property type="entry name" value="ANK"/>
    <property type="match status" value="5"/>
</dbReference>
<sequence length="198" mass="21304">MSKQLIEAAERGETGVVKTLILQGAAIDARDDRGRTAVMAATHANKPETVKALIGAGANIHIQDGRQDNPFLYAGAEGLLDILKLTIEAGADTKRTNRYGGTALIPAAERGHVDIVKELLTTTDVDVNHINRLGWTALMEAVVLGNGGVKHQQIVQLLIDHKADVNIPDKDGVTALEHAVKRKYKDIERILIEAGAKK</sequence>
<evidence type="ECO:0000313" key="4">
    <source>
        <dbReference type="EMBL" id="MBD2862975.1"/>
    </source>
</evidence>
<organism evidence="4 5">
    <name type="scientific">Paenibacillus oceani</name>
    <dbReference type="NCBI Taxonomy" id="2772510"/>
    <lineage>
        <taxon>Bacteria</taxon>
        <taxon>Bacillati</taxon>
        <taxon>Bacillota</taxon>
        <taxon>Bacilli</taxon>
        <taxon>Bacillales</taxon>
        <taxon>Paenibacillaceae</taxon>
        <taxon>Paenibacillus</taxon>
    </lineage>
</organism>
<accession>A0A927CBR2</accession>
<dbReference type="InterPro" id="IPR002110">
    <property type="entry name" value="Ankyrin_rpt"/>
</dbReference>
<dbReference type="Proteomes" id="UP000639396">
    <property type="component" value="Unassembled WGS sequence"/>
</dbReference>
<evidence type="ECO:0000256" key="3">
    <source>
        <dbReference type="PROSITE-ProRule" id="PRU00023"/>
    </source>
</evidence>
<dbReference type="Pfam" id="PF12796">
    <property type="entry name" value="Ank_2"/>
    <property type="match status" value="2"/>
</dbReference>
<dbReference type="GO" id="GO:0004842">
    <property type="term" value="F:ubiquitin-protein transferase activity"/>
    <property type="evidence" value="ECO:0007669"/>
    <property type="project" value="TreeGrafter"/>
</dbReference>
<proteinExistence type="predicted"/>
<dbReference type="PROSITE" id="PS50088">
    <property type="entry name" value="ANK_REPEAT"/>
    <property type="match status" value="4"/>
</dbReference>
<evidence type="ECO:0000256" key="1">
    <source>
        <dbReference type="ARBA" id="ARBA00022737"/>
    </source>
</evidence>
<gene>
    <name evidence="4" type="ORF">IDH45_13365</name>
</gene>
<feature type="repeat" description="ANK" evidence="3">
    <location>
        <begin position="133"/>
        <end position="170"/>
    </location>
</feature>
<dbReference type="AlphaFoldDB" id="A0A927CBR2"/>
<evidence type="ECO:0000256" key="2">
    <source>
        <dbReference type="ARBA" id="ARBA00023043"/>
    </source>
</evidence>
<name>A0A927CBR2_9BACL</name>
<dbReference type="Gene3D" id="1.25.40.20">
    <property type="entry name" value="Ankyrin repeat-containing domain"/>
    <property type="match status" value="1"/>
</dbReference>
<dbReference type="EMBL" id="JACXJA010000016">
    <property type="protein sequence ID" value="MBD2862975.1"/>
    <property type="molecule type" value="Genomic_DNA"/>
</dbReference>
<keyword evidence="1" id="KW-0677">Repeat</keyword>